<protein>
    <submittedName>
        <fullName evidence="3">Serine/threonine-protein kinase 33-like</fullName>
    </submittedName>
</protein>
<dbReference type="PROSITE" id="PS50011">
    <property type="entry name" value="PROTEIN_KINASE_DOM"/>
    <property type="match status" value="1"/>
</dbReference>
<dbReference type="PROSITE" id="PS00108">
    <property type="entry name" value="PROTEIN_KINASE_ST"/>
    <property type="match status" value="1"/>
</dbReference>
<name>A0ABM0PYW9_GALVR</name>
<reference evidence="3" key="1">
    <citation type="submission" date="2025-08" db="UniProtKB">
        <authorList>
            <consortium name="RefSeq"/>
        </authorList>
    </citation>
    <scope>IDENTIFICATION</scope>
</reference>
<dbReference type="InterPro" id="IPR008271">
    <property type="entry name" value="Ser/Thr_kinase_AS"/>
</dbReference>
<dbReference type="GeneID" id="103581199"/>
<keyword evidence="2" id="KW-1185">Reference proteome</keyword>
<dbReference type="InterPro" id="IPR011009">
    <property type="entry name" value="Kinase-like_dom_sf"/>
</dbReference>
<feature type="domain" description="Protein kinase" evidence="1">
    <location>
        <begin position="1"/>
        <end position="194"/>
    </location>
</feature>
<dbReference type="PIRSF" id="PIRSF000654">
    <property type="entry name" value="Integrin-linked_kinase"/>
    <property type="match status" value="1"/>
</dbReference>
<sequence>MYLVMELCEDGELKEILERKGHFSENETRWIIQSLASAIAYLHNNDIVHRDLKLENIMVKSSFIDANNEMNLNIKVTDFGLAVKKQGRSEVTLQTTCGTPIYMAPEVINAHDYSQQCDIWSIGVIMYILLCGEPPFLASSEEKLFELIRKGELRFENPVWDSISDCAKSVLKQLMKVDPAHRITAKELLDNQWLTFLTFSRKHWYPVKRLYLKCVQFLGSVP</sequence>
<dbReference type="Gene3D" id="1.10.510.10">
    <property type="entry name" value="Transferase(Phosphotransferase) domain 1"/>
    <property type="match status" value="1"/>
</dbReference>
<evidence type="ECO:0000313" key="3">
    <source>
        <dbReference type="RefSeq" id="XP_008561310.1"/>
    </source>
</evidence>
<dbReference type="Pfam" id="PF00069">
    <property type="entry name" value="Pkinase"/>
    <property type="match status" value="1"/>
</dbReference>
<accession>A0ABM0PYW9</accession>
<evidence type="ECO:0000313" key="2">
    <source>
        <dbReference type="Proteomes" id="UP000694923"/>
    </source>
</evidence>
<organism evidence="2 3">
    <name type="scientific">Galeopterus variegatus</name>
    <name type="common">Malayan flying lemur</name>
    <name type="synonym">Cynocephalus variegatus</name>
    <dbReference type="NCBI Taxonomy" id="482537"/>
    <lineage>
        <taxon>Eukaryota</taxon>
        <taxon>Metazoa</taxon>
        <taxon>Chordata</taxon>
        <taxon>Craniata</taxon>
        <taxon>Vertebrata</taxon>
        <taxon>Euteleostomi</taxon>
        <taxon>Mammalia</taxon>
        <taxon>Eutheria</taxon>
        <taxon>Euarchontoglires</taxon>
        <taxon>Dermoptera</taxon>
        <taxon>Cynocephalidae</taxon>
        <taxon>Galeopterus</taxon>
    </lineage>
</organism>
<gene>
    <name evidence="3" type="primary">LOC103581199</name>
</gene>
<dbReference type="PANTHER" id="PTHR24347">
    <property type="entry name" value="SERINE/THREONINE-PROTEIN KINASE"/>
    <property type="match status" value="1"/>
</dbReference>
<dbReference type="SMART" id="SM00220">
    <property type="entry name" value="S_TKc"/>
    <property type="match status" value="1"/>
</dbReference>
<dbReference type="SUPFAM" id="SSF56112">
    <property type="entry name" value="Protein kinase-like (PK-like)"/>
    <property type="match status" value="1"/>
</dbReference>
<proteinExistence type="predicted"/>
<evidence type="ECO:0000259" key="1">
    <source>
        <dbReference type="PROSITE" id="PS50011"/>
    </source>
</evidence>
<dbReference type="InterPro" id="IPR000719">
    <property type="entry name" value="Prot_kinase_dom"/>
</dbReference>
<dbReference type="Proteomes" id="UP000694923">
    <property type="component" value="Unplaced"/>
</dbReference>
<dbReference type="RefSeq" id="XP_008561310.1">
    <property type="nucleotide sequence ID" value="XM_008563088.1"/>
</dbReference>